<comment type="similarity">
    <text evidence="2">Belongs to the FlgN family.</text>
</comment>
<feature type="region of interest" description="Disordered" evidence="4">
    <location>
        <begin position="140"/>
        <end position="160"/>
    </location>
</feature>
<organism evidence="5 6">
    <name type="scientific">Oceanicoccus sagamiensis</name>
    <dbReference type="NCBI Taxonomy" id="716816"/>
    <lineage>
        <taxon>Bacteria</taxon>
        <taxon>Pseudomonadati</taxon>
        <taxon>Pseudomonadota</taxon>
        <taxon>Gammaproteobacteria</taxon>
        <taxon>Cellvibrionales</taxon>
        <taxon>Spongiibacteraceae</taxon>
        <taxon>Oceanicoccus</taxon>
    </lineage>
</organism>
<evidence type="ECO:0000313" key="6">
    <source>
        <dbReference type="Proteomes" id="UP000193450"/>
    </source>
</evidence>
<dbReference type="InterPro" id="IPR036679">
    <property type="entry name" value="FlgN-like_sf"/>
</dbReference>
<protein>
    <recommendedName>
        <fullName evidence="7">Flagellar biosynthesis protein FlgN</fullName>
    </recommendedName>
</protein>
<keyword evidence="6" id="KW-1185">Reference proteome</keyword>
<dbReference type="GO" id="GO:0044780">
    <property type="term" value="P:bacterial-type flagellum assembly"/>
    <property type="evidence" value="ECO:0007669"/>
    <property type="project" value="InterPro"/>
</dbReference>
<gene>
    <name evidence="5" type="ORF">BST96_02465</name>
</gene>
<evidence type="ECO:0000256" key="2">
    <source>
        <dbReference type="ARBA" id="ARBA00007703"/>
    </source>
</evidence>
<sequence>MTKSLNNTLWTELEATFKHDIPATSKLLDLLQRERKALEERNYDEFQKIIGQKQQLLTILEFHANTRQQLLTAAGYTDEPSTLVAADQQAPLVAKAWRKLADEWRQCQELNEINERIAKRTRLVVGQILDLLRGSNSKNKLYTSKGDATAPSGGRAITSA</sequence>
<dbReference type="Pfam" id="PF05130">
    <property type="entry name" value="FlgN"/>
    <property type="match status" value="1"/>
</dbReference>
<dbReference type="AlphaFoldDB" id="A0A1X9N4J9"/>
<dbReference type="KEGG" id="osg:BST96_02465"/>
<proteinExistence type="inferred from homology"/>
<dbReference type="Gene3D" id="1.20.58.300">
    <property type="entry name" value="FlgN-like"/>
    <property type="match status" value="1"/>
</dbReference>
<dbReference type="EMBL" id="CP019343">
    <property type="protein sequence ID" value="ARN73068.1"/>
    <property type="molecule type" value="Genomic_DNA"/>
</dbReference>
<accession>A0A1X9N4J9</accession>
<reference evidence="5 6" key="1">
    <citation type="submission" date="2016-11" db="EMBL/GenBank/DDBJ databases">
        <title>Trade-off between light-utilization and light-protection in marine flavobacteria.</title>
        <authorList>
            <person name="Kumagai Y."/>
        </authorList>
    </citation>
    <scope>NUCLEOTIDE SEQUENCE [LARGE SCALE GENOMIC DNA]</scope>
    <source>
        <strain evidence="5 6">NBRC 107125</strain>
    </source>
</reference>
<comment type="function">
    <text evidence="1">Required for the efficient initiation of filament assembly.</text>
</comment>
<dbReference type="RefSeq" id="WP_169713873.1">
    <property type="nucleotide sequence ID" value="NZ_CP019343.1"/>
</dbReference>
<evidence type="ECO:0008006" key="7">
    <source>
        <dbReference type="Google" id="ProtNLM"/>
    </source>
</evidence>
<keyword evidence="3" id="KW-1005">Bacterial flagellum biogenesis</keyword>
<name>A0A1X9N4J9_9GAMM</name>
<dbReference type="Proteomes" id="UP000193450">
    <property type="component" value="Chromosome"/>
</dbReference>
<evidence type="ECO:0000256" key="1">
    <source>
        <dbReference type="ARBA" id="ARBA00002397"/>
    </source>
</evidence>
<dbReference type="SUPFAM" id="SSF140566">
    <property type="entry name" value="FlgN-like"/>
    <property type="match status" value="1"/>
</dbReference>
<dbReference type="STRING" id="716816.BST96_02465"/>
<evidence type="ECO:0000256" key="3">
    <source>
        <dbReference type="ARBA" id="ARBA00022795"/>
    </source>
</evidence>
<evidence type="ECO:0000256" key="4">
    <source>
        <dbReference type="SAM" id="MobiDB-lite"/>
    </source>
</evidence>
<evidence type="ECO:0000313" key="5">
    <source>
        <dbReference type="EMBL" id="ARN73068.1"/>
    </source>
</evidence>
<dbReference type="InterPro" id="IPR007809">
    <property type="entry name" value="FlgN-like"/>
</dbReference>